<sequence>MGACYGVRWLCLEVAMSGSRSWLLLAVLFVSWPVLAEMEVHWPEGWAVTRSPEGAAIVRQRGVRLDESGGQAVVMEVTRSRLAVDASINVERVILEMRKALQKDFLRQGFEAACSKPKAAMLGGLDGLEVRCGISQNGAEVLKQSLQVAIGEGVAYSLTYAAPAERYPELKKEIESVKAGLRLN</sequence>
<gene>
    <name evidence="1" type="ORF">OU419_10610</name>
</gene>
<dbReference type="Pfam" id="PF16304">
    <property type="entry name" value="DUF4946"/>
    <property type="match status" value="1"/>
</dbReference>
<dbReference type="InterPro" id="IPR032543">
    <property type="entry name" value="DUF4946"/>
</dbReference>
<protein>
    <submittedName>
        <fullName evidence="1">DUF4946 domain-containing protein</fullName>
    </submittedName>
</protein>
<name>A0ABY7A3P1_9PSED</name>
<evidence type="ECO:0000313" key="2">
    <source>
        <dbReference type="Proteomes" id="UP001163624"/>
    </source>
</evidence>
<dbReference type="EMBL" id="CP113432">
    <property type="protein sequence ID" value="WAI51674.1"/>
    <property type="molecule type" value="Genomic_DNA"/>
</dbReference>
<dbReference type="Proteomes" id="UP001163624">
    <property type="component" value="Chromosome"/>
</dbReference>
<keyword evidence="2" id="KW-1185">Reference proteome</keyword>
<reference evidence="1" key="1">
    <citation type="submission" date="2022-11" db="EMBL/GenBank/DDBJ databases">
        <title>Pseudomonas triclosanedens sp. nov., a triclosan degrader isolated from activated sludge.</title>
        <authorList>
            <person name="Yin Y."/>
            <person name="Lu Z."/>
        </authorList>
    </citation>
    <scope>NUCLEOTIDE SEQUENCE</scope>
    <source>
        <strain evidence="1">ZM23</strain>
    </source>
</reference>
<dbReference type="RefSeq" id="WP_254472125.1">
    <property type="nucleotide sequence ID" value="NZ_CP113432.1"/>
</dbReference>
<organism evidence="1 2">
    <name type="scientific">Pseudomonas triclosanedens</name>
    <dbReference type="NCBI Taxonomy" id="2961893"/>
    <lineage>
        <taxon>Bacteria</taxon>
        <taxon>Pseudomonadati</taxon>
        <taxon>Pseudomonadota</taxon>
        <taxon>Gammaproteobacteria</taxon>
        <taxon>Pseudomonadales</taxon>
        <taxon>Pseudomonadaceae</taxon>
        <taxon>Pseudomonas</taxon>
    </lineage>
</organism>
<evidence type="ECO:0000313" key="1">
    <source>
        <dbReference type="EMBL" id="WAI51674.1"/>
    </source>
</evidence>
<dbReference type="Gene3D" id="3.40.1000.10">
    <property type="entry name" value="Mog1/PsbP, alpha/beta/alpha sandwich"/>
    <property type="match status" value="1"/>
</dbReference>
<accession>A0ABY7A3P1</accession>
<proteinExistence type="predicted"/>